<name>A0ABP8KBY1_9MICO</name>
<feature type="transmembrane region" description="Helical" evidence="1">
    <location>
        <begin position="141"/>
        <end position="163"/>
    </location>
</feature>
<evidence type="ECO:0008006" key="4">
    <source>
        <dbReference type="Google" id="ProtNLM"/>
    </source>
</evidence>
<dbReference type="Proteomes" id="UP001500945">
    <property type="component" value="Unassembled WGS sequence"/>
</dbReference>
<feature type="transmembrane region" description="Helical" evidence="1">
    <location>
        <begin position="245"/>
        <end position="262"/>
    </location>
</feature>
<feature type="transmembrane region" description="Helical" evidence="1">
    <location>
        <begin position="454"/>
        <end position="471"/>
    </location>
</feature>
<evidence type="ECO:0000256" key="1">
    <source>
        <dbReference type="SAM" id="Phobius"/>
    </source>
</evidence>
<sequence length="502" mass="53081">MGRVVVALMGVLLVAVGSVAVVAPVPVFTTYRQPVVVLVAVLFVVVALAWRPPALLRRAVASRWTAPAVAVAGGWVAVVVATSLRFPWSWDLGAVHQIARVLYAGEPLSPWRVGYLSRYPNIHLLVDLHRSTLWVEERTGWAADTVLVVLVALAAGAGTWLVHPLVAPVAGRVRAVAAQLVVLALVATSPWVAVPYTDVLALPLVTAAVLLVLRASRRRDPLAVVQLLASAALAALAIALKTTPLVLLVAVAVVGLLAAVDARASRREVLAVVGGTLTWLVVTLGLVLALTGAATRAVGDVGLREGASPPPLWWVANGMTPVASPGHPTRYGGYNGVMLAAVADLDREAATRWSAEWIEARYAGEGVGGLARFYATKAAWNWGDGMFWAWGEGRDARPETLRPADGLAGWVRDVDGPHGRWYPVRSDLAQGLWIAVVVLAGMGALGTRSPPREVVLLPLTLLGVAAFTLLSQGRSRYLLTFVPLVVALAAMVAPRVTGRRRP</sequence>
<feature type="transmembrane region" description="Helical" evidence="1">
    <location>
        <begin position="34"/>
        <end position="52"/>
    </location>
</feature>
<feature type="transmembrane region" description="Helical" evidence="1">
    <location>
        <begin position="428"/>
        <end position="447"/>
    </location>
</feature>
<gene>
    <name evidence="2" type="ORF">GCM10023168_15280</name>
</gene>
<feature type="transmembrane region" description="Helical" evidence="1">
    <location>
        <begin position="477"/>
        <end position="496"/>
    </location>
</feature>
<keyword evidence="1" id="KW-0472">Membrane</keyword>
<evidence type="ECO:0000313" key="3">
    <source>
        <dbReference type="Proteomes" id="UP001500945"/>
    </source>
</evidence>
<reference evidence="3" key="1">
    <citation type="journal article" date="2019" name="Int. J. Syst. Evol. Microbiol.">
        <title>The Global Catalogue of Microorganisms (GCM) 10K type strain sequencing project: providing services to taxonomists for standard genome sequencing and annotation.</title>
        <authorList>
            <consortium name="The Broad Institute Genomics Platform"/>
            <consortium name="The Broad Institute Genome Sequencing Center for Infectious Disease"/>
            <person name="Wu L."/>
            <person name="Ma J."/>
        </authorList>
    </citation>
    <scope>NUCLEOTIDE SEQUENCE [LARGE SCALE GENOMIC DNA]</scope>
    <source>
        <strain evidence="3">JCM 17809</strain>
    </source>
</reference>
<keyword evidence="1" id="KW-1133">Transmembrane helix</keyword>
<accession>A0ABP8KBY1</accession>
<feature type="transmembrane region" description="Helical" evidence="1">
    <location>
        <begin position="199"/>
        <end position="215"/>
    </location>
</feature>
<feature type="transmembrane region" description="Helical" evidence="1">
    <location>
        <begin position="269"/>
        <end position="294"/>
    </location>
</feature>
<proteinExistence type="predicted"/>
<organism evidence="2 3">
    <name type="scientific">Fodinibacter luteus</name>
    <dbReference type="NCBI Taxonomy" id="552064"/>
    <lineage>
        <taxon>Bacteria</taxon>
        <taxon>Bacillati</taxon>
        <taxon>Actinomycetota</taxon>
        <taxon>Actinomycetes</taxon>
        <taxon>Micrococcales</taxon>
        <taxon>Intrasporangiaceae</taxon>
        <taxon>Fodinibacter (ex Wang et al. 2009)</taxon>
    </lineage>
</organism>
<keyword evidence="3" id="KW-1185">Reference proteome</keyword>
<feature type="transmembrane region" description="Helical" evidence="1">
    <location>
        <begin position="175"/>
        <end position="193"/>
    </location>
</feature>
<feature type="transmembrane region" description="Helical" evidence="1">
    <location>
        <begin position="64"/>
        <end position="84"/>
    </location>
</feature>
<evidence type="ECO:0000313" key="2">
    <source>
        <dbReference type="EMBL" id="GAA4403598.1"/>
    </source>
</evidence>
<keyword evidence="1" id="KW-0812">Transmembrane</keyword>
<dbReference type="EMBL" id="BAABGM010000010">
    <property type="protein sequence ID" value="GAA4403598.1"/>
    <property type="molecule type" value="Genomic_DNA"/>
</dbReference>
<comment type="caution">
    <text evidence="2">The sequence shown here is derived from an EMBL/GenBank/DDBJ whole genome shotgun (WGS) entry which is preliminary data.</text>
</comment>
<feature type="transmembrane region" description="Helical" evidence="1">
    <location>
        <begin position="222"/>
        <end position="239"/>
    </location>
</feature>
<protein>
    <recommendedName>
        <fullName evidence="4">Dolichyl-phosphate-mannose-protein mannosyltransferase</fullName>
    </recommendedName>
</protein>